<dbReference type="Gramene" id="Tc05v2_t019670.2">
    <property type="protein sequence ID" value="Tc05v2_p019670.2"/>
    <property type="gene ID" value="Tc05v2_g019670"/>
</dbReference>
<proteinExistence type="predicted"/>
<accession>A0AB32WDA6</accession>
<reference evidence="3" key="2">
    <citation type="submission" date="2025-08" db="UniProtKB">
        <authorList>
            <consortium name="RefSeq"/>
        </authorList>
    </citation>
    <scope>IDENTIFICATION</scope>
</reference>
<evidence type="ECO:0000313" key="3">
    <source>
        <dbReference type="RefSeq" id="XP_017976021.1"/>
    </source>
</evidence>
<dbReference type="Pfam" id="PF02201">
    <property type="entry name" value="SWIB"/>
    <property type="match status" value="1"/>
</dbReference>
<evidence type="ECO:0000313" key="2">
    <source>
        <dbReference type="Proteomes" id="UP000694886"/>
    </source>
</evidence>
<organism evidence="2 3">
    <name type="scientific">Theobroma cacao</name>
    <name type="common">Cacao</name>
    <name type="synonym">Cocoa</name>
    <dbReference type="NCBI Taxonomy" id="3641"/>
    <lineage>
        <taxon>Eukaryota</taxon>
        <taxon>Viridiplantae</taxon>
        <taxon>Streptophyta</taxon>
        <taxon>Embryophyta</taxon>
        <taxon>Tracheophyta</taxon>
        <taxon>Spermatophyta</taxon>
        <taxon>Magnoliopsida</taxon>
        <taxon>eudicotyledons</taxon>
        <taxon>Gunneridae</taxon>
        <taxon>Pentapetalae</taxon>
        <taxon>rosids</taxon>
        <taxon>malvids</taxon>
        <taxon>Malvales</taxon>
        <taxon>Malvaceae</taxon>
        <taxon>Byttnerioideae</taxon>
        <taxon>Theobroma</taxon>
    </lineage>
</organism>
<gene>
    <name evidence="3" type="primary">LOC18599726</name>
</gene>
<dbReference type="InterPro" id="IPR003121">
    <property type="entry name" value="SWIB_MDM2_domain"/>
</dbReference>
<feature type="domain" description="DM2" evidence="1">
    <location>
        <begin position="75"/>
        <end position="110"/>
    </location>
</feature>
<dbReference type="KEGG" id="tcc:18599726"/>
<dbReference type="Gene3D" id="1.10.245.10">
    <property type="entry name" value="SWIB/MDM2 domain"/>
    <property type="match status" value="1"/>
</dbReference>
<dbReference type="GeneID" id="18599726"/>
<dbReference type="Proteomes" id="UP000694886">
    <property type="component" value="Chromosome 5"/>
</dbReference>
<protein>
    <submittedName>
        <fullName evidence="3">Uncharacterized protein LOC18599726 isoform X1</fullName>
    </submittedName>
</protein>
<reference evidence="2" key="1">
    <citation type="journal article" date="1997" name="Nucleic Acids Res.">
        <title>tRNAscan-SE: a program for improved detection of transfer RNA genes in genomic sequence.</title>
        <authorList>
            <person name="Lowe T.M."/>
            <person name="Eddy S.R."/>
        </authorList>
    </citation>
    <scope>NUCLEOTIDE SEQUENCE [LARGE SCALE GENOMIC DNA]</scope>
    <source>
        <strain evidence="2">r\B97-61/B2</strain>
    </source>
</reference>
<dbReference type="InterPro" id="IPR036885">
    <property type="entry name" value="SWIB_MDM2_dom_sf"/>
</dbReference>
<sequence>MVLLGFWEENWNRTFLFLLANDVFIPFPKSSRGYFPGWILESTRGRQSKRNYGMMFFPEFQQRERVGETERFMESQQQEGDLCDEKLKAIFDGKEKIGFLEIGKLLTRHFVKTDWPLLLYLALGFPTKNELAPVILNLTLFNVCSCLHFVFRAELAGVGLGKVLATLV</sequence>
<dbReference type="AlphaFoldDB" id="A0AB32WDA6"/>
<name>A0AB32WDA6_THECC</name>
<evidence type="ECO:0000259" key="1">
    <source>
        <dbReference type="Pfam" id="PF02201"/>
    </source>
</evidence>
<dbReference type="SUPFAM" id="SSF47592">
    <property type="entry name" value="SWIB/MDM2 domain"/>
    <property type="match status" value="1"/>
</dbReference>
<dbReference type="RefSeq" id="XP_017976021.1">
    <property type="nucleotide sequence ID" value="XM_018120532.1"/>
</dbReference>